<organism evidence="2 3">
    <name type="scientific">Vitis rotundifolia</name>
    <name type="common">Muscadine grape</name>
    <dbReference type="NCBI Taxonomy" id="103349"/>
    <lineage>
        <taxon>Eukaryota</taxon>
        <taxon>Viridiplantae</taxon>
        <taxon>Streptophyta</taxon>
        <taxon>Embryophyta</taxon>
        <taxon>Tracheophyta</taxon>
        <taxon>Spermatophyta</taxon>
        <taxon>Magnoliopsida</taxon>
        <taxon>eudicotyledons</taxon>
        <taxon>Gunneridae</taxon>
        <taxon>Pentapetalae</taxon>
        <taxon>rosids</taxon>
        <taxon>Vitales</taxon>
        <taxon>Vitaceae</taxon>
        <taxon>Viteae</taxon>
        <taxon>Vitis</taxon>
    </lineage>
</organism>
<name>A0AA38YV36_VITRO</name>
<gene>
    <name evidence="2" type="ORF">PVL29_022267</name>
</gene>
<feature type="transmembrane region" description="Helical" evidence="1">
    <location>
        <begin position="76"/>
        <end position="98"/>
    </location>
</feature>
<feature type="transmembrane region" description="Helical" evidence="1">
    <location>
        <begin position="130"/>
        <end position="149"/>
    </location>
</feature>
<keyword evidence="1" id="KW-0812">Transmembrane</keyword>
<accession>A0AA38YV36</accession>
<dbReference type="EMBL" id="JARBHA010000017">
    <property type="protein sequence ID" value="KAJ9677179.1"/>
    <property type="molecule type" value="Genomic_DNA"/>
</dbReference>
<comment type="caution">
    <text evidence="2">The sequence shown here is derived from an EMBL/GenBank/DDBJ whole genome shotgun (WGS) entry which is preliminary data.</text>
</comment>
<evidence type="ECO:0000256" key="1">
    <source>
        <dbReference type="SAM" id="Phobius"/>
    </source>
</evidence>
<keyword evidence="3" id="KW-1185">Reference proteome</keyword>
<keyword evidence="1" id="KW-1133">Transmembrane helix</keyword>
<dbReference type="Proteomes" id="UP001168098">
    <property type="component" value="Unassembled WGS sequence"/>
</dbReference>
<protein>
    <submittedName>
        <fullName evidence="2">Uncharacterized protein</fullName>
    </submittedName>
</protein>
<feature type="transmembrane region" description="Helical" evidence="1">
    <location>
        <begin position="47"/>
        <end position="64"/>
    </location>
</feature>
<dbReference type="PANTHER" id="PTHR34741">
    <property type="entry name" value="IMAP FAMILY MEMBER 1, PUTATIVE-RELATED"/>
    <property type="match status" value="1"/>
</dbReference>
<sequence>MDVVNSLKQFFRSFSVGVIINQLWARLFTPAVHPPQPQPVPPDNQDWAMLIIACCFTSSIEIAVQNLQLQSQLPLSFCFLSMAMVFAFSSLFVGRYIVSRFRRAAQVLEHLGVFSAVTAYFLAITMSLPLCLKCISWVIYAFCWISIFICNSPKLLNTSTDGVHLG</sequence>
<dbReference type="AlphaFoldDB" id="A0AA38YV36"/>
<dbReference type="PANTHER" id="PTHR34741:SF2">
    <property type="entry name" value="VESICLE TRANSPORT PROTEIN"/>
    <property type="match status" value="1"/>
</dbReference>
<proteinExistence type="predicted"/>
<reference evidence="2 3" key="1">
    <citation type="journal article" date="2023" name="BMC Biotechnol.">
        <title>Vitis rotundifolia cv Carlos genome sequencing.</title>
        <authorList>
            <person name="Huff M."/>
            <person name="Hulse-Kemp A."/>
            <person name="Scheffler B."/>
            <person name="Youngblood R."/>
            <person name="Simpson S."/>
            <person name="Babiker E."/>
            <person name="Staton M."/>
        </authorList>
    </citation>
    <scope>NUCLEOTIDE SEQUENCE [LARGE SCALE GENOMIC DNA]</scope>
    <source>
        <tissue evidence="2">Leaf</tissue>
    </source>
</reference>
<evidence type="ECO:0000313" key="3">
    <source>
        <dbReference type="Proteomes" id="UP001168098"/>
    </source>
</evidence>
<evidence type="ECO:0000313" key="2">
    <source>
        <dbReference type="EMBL" id="KAJ9677179.1"/>
    </source>
</evidence>
<keyword evidence="1" id="KW-0472">Membrane</keyword>